<dbReference type="InterPro" id="IPR001247">
    <property type="entry name" value="ExoRNase_PH_dom1"/>
</dbReference>
<keyword evidence="6" id="KW-0271">Exosome</keyword>
<evidence type="ECO:0000256" key="8">
    <source>
        <dbReference type="ARBA" id="ARBA00023242"/>
    </source>
</evidence>
<dbReference type="InterPro" id="IPR020568">
    <property type="entry name" value="Ribosomal_Su5_D2-typ_SF"/>
</dbReference>
<dbReference type="GO" id="GO:0000177">
    <property type="term" value="C:cytoplasmic exosome (RNase complex)"/>
    <property type="evidence" value="ECO:0007669"/>
    <property type="project" value="TreeGrafter"/>
</dbReference>
<proteinExistence type="inferred from homology"/>
<dbReference type="AlphaFoldDB" id="A0AAN8PBG1"/>
<dbReference type="InterPro" id="IPR036345">
    <property type="entry name" value="ExoRNase_PH_dom2_sf"/>
</dbReference>
<dbReference type="InterPro" id="IPR027408">
    <property type="entry name" value="PNPase/RNase_PH_dom_sf"/>
</dbReference>
<evidence type="ECO:0000256" key="2">
    <source>
        <dbReference type="ARBA" id="ARBA00004496"/>
    </source>
</evidence>
<dbReference type="Proteomes" id="UP001372834">
    <property type="component" value="Unassembled WGS sequence"/>
</dbReference>
<organism evidence="10 11">
    <name type="scientific">Polyplax serrata</name>
    <name type="common">Common mouse louse</name>
    <dbReference type="NCBI Taxonomy" id="468196"/>
    <lineage>
        <taxon>Eukaryota</taxon>
        <taxon>Metazoa</taxon>
        <taxon>Ecdysozoa</taxon>
        <taxon>Arthropoda</taxon>
        <taxon>Hexapoda</taxon>
        <taxon>Insecta</taxon>
        <taxon>Pterygota</taxon>
        <taxon>Neoptera</taxon>
        <taxon>Paraneoptera</taxon>
        <taxon>Psocodea</taxon>
        <taxon>Troctomorpha</taxon>
        <taxon>Phthiraptera</taxon>
        <taxon>Anoplura</taxon>
        <taxon>Polyplacidae</taxon>
        <taxon>Polyplax</taxon>
    </lineage>
</organism>
<dbReference type="Pfam" id="PF01138">
    <property type="entry name" value="RNase_PH"/>
    <property type="match status" value="1"/>
</dbReference>
<dbReference type="CDD" id="cd11371">
    <property type="entry name" value="RNase_PH_MTR3"/>
    <property type="match status" value="1"/>
</dbReference>
<accession>A0AAN8PBG1</accession>
<comment type="subcellular location">
    <subcellularLocation>
        <location evidence="2">Cytoplasm</location>
    </subcellularLocation>
    <subcellularLocation>
        <location evidence="1">Nucleus</location>
    </subcellularLocation>
</comment>
<dbReference type="SUPFAM" id="SSF55666">
    <property type="entry name" value="Ribonuclease PH domain 2-like"/>
    <property type="match status" value="1"/>
</dbReference>
<keyword evidence="8" id="KW-0539">Nucleus</keyword>
<dbReference type="InterPro" id="IPR050080">
    <property type="entry name" value="RNase_PH"/>
</dbReference>
<dbReference type="GO" id="GO:0071051">
    <property type="term" value="P:poly(A)-dependent snoRNA 3'-end processing"/>
    <property type="evidence" value="ECO:0007669"/>
    <property type="project" value="TreeGrafter"/>
</dbReference>
<reference evidence="10 11" key="1">
    <citation type="submission" date="2023-10" db="EMBL/GenBank/DDBJ databases">
        <title>Genomes of two closely related lineages of the louse Polyplax serrata with different host specificities.</title>
        <authorList>
            <person name="Martinu J."/>
            <person name="Tarabai H."/>
            <person name="Stefka J."/>
            <person name="Hypsa V."/>
        </authorList>
    </citation>
    <scope>NUCLEOTIDE SEQUENCE [LARGE SCALE GENOMIC DNA]</scope>
    <source>
        <strain evidence="10">HR10_N</strain>
    </source>
</reference>
<evidence type="ECO:0000256" key="3">
    <source>
        <dbReference type="ARBA" id="ARBA00006678"/>
    </source>
</evidence>
<dbReference type="GO" id="GO:0034475">
    <property type="term" value="P:U4 snRNA 3'-end processing"/>
    <property type="evidence" value="ECO:0007669"/>
    <property type="project" value="TreeGrafter"/>
</dbReference>
<dbReference type="SUPFAM" id="SSF54211">
    <property type="entry name" value="Ribosomal protein S5 domain 2-like"/>
    <property type="match status" value="1"/>
</dbReference>
<evidence type="ECO:0000256" key="4">
    <source>
        <dbReference type="ARBA" id="ARBA00022490"/>
    </source>
</evidence>
<evidence type="ECO:0000313" key="10">
    <source>
        <dbReference type="EMBL" id="KAK6617751.1"/>
    </source>
</evidence>
<evidence type="ECO:0000256" key="7">
    <source>
        <dbReference type="ARBA" id="ARBA00022884"/>
    </source>
</evidence>
<dbReference type="EMBL" id="JAWJWE010000043">
    <property type="protein sequence ID" value="KAK6617751.1"/>
    <property type="molecule type" value="Genomic_DNA"/>
</dbReference>
<evidence type="ECO:0000259" key="9">
    <source>
        <dbReference type="Pfam" id="PF01138"/>
    </source>
</evidence>
<dbReference type="GO" id="GO:0005730">
    <property type="term" value="C:nucleolus"/>
    <property type="evidence" value="ECO:0007669"/>
    <property type="project" value="TreeGrafter"/>
</dbReference>
<evidence type="ECO:0000256" key="1">
    <source>
        <dbReference type="ARBA" id="ARBA00004123"/>
    </source>
</evidence>
<dbReference type="Gene3D" id="3.30.230.70">
    <property type="entry name" value="GHMP Kinase, N-terminal domain"/>
    <property type="match status" value="1"/>
</dbReference>
<sequence length="278" mass="31451">MPIDSRRLQVPADSEGYRQYINQDVKNYEARLREVLNDKKLRFDGRACDEQRKIYMKTGVVTQAKGSAYVEMNKTKVLVSVFDPREIPRLSEFTPNGELYCEFKFAPFSSPERRGHVMDMEEKDLSVILRRSLEPAVCRHEFPNFQVDIYALLLDNDGACLSAAITAAGLAMADAGIPMYDILTSVSLGIQNDTIIVDPTLKEENFCRTFFEGHTKEMGLISLSYMPTMAQVTELTQTGTVKVETVLKCMDLLIQKCTNLSHLTQKCLVESVKQQLGR</sequence>
<keyword evidence="7" id="KW-0694">RNA-binding</keyword>
<keyword evidence="4" id="KW-0963">Cytoplasm</keyword>
<comment type="caution">
    <text evidence="10">The sequence shown here is derived from an EMBL/GenBank/DDBJ whole genome shotgun (WGS) entry which is preliminary data.</text>
</comment>
<feature type="domain" description="Exoribonuclease phosphorolytic" evidence="9">
    <location>
        <begin position="50"/>
        <end position="178"/>
    </location>
</feature>
<evidence type="ECO:0000256" key="6">
    <source>
        <dbReference type="ARBA" id="ARBA00022835"/>
    </source>
</evidence>
<dbReference type="GO" id="GO:0003723">
    <property type="term" value="F:RNA binding"/>
    <property type="evidence" value="ECO:0007669"/>
    <property type="project" value="UniProtKB-KW"/>
</dbReference>
<dbReference type="GO" id="GO:0000176">
    <property type="term" value="C:nuclear exosome (RNase complex)"/>
    <property type="evidence" value="ECO:0007669"/>
    <property type="project" value="TreeGrafter"/>
</dbReference>
<name>A0AAN8PBG1_POLSC</name>
<dbReference type="GO" id="GO:0016075">
    <property type="term" value="P:rRNA catabolic process"/>
    <property type="evidence" value="ECO:0007669"/>
    <property type="project" value="TreeGrafter"/>
</dbReference>
<dbReference type="PANTHER" id="PTHR11953">
    <property type="entry name" value="EXOSOME COMPLEX COMPONENT"/>
    <property type="match status" value="1"/>
</dbReference>
<protein>
    <recommendedName>
        <fullName evidence="9">Exoribonuclease phosphorolytic domain-containing protein</fullName>
    </recommendedName>
</protein>
<dbReference type="GO" id="GO:0071028">
    <property type="term" value="P:nuclear mRNA surveillance"/>
    <property type="evidence" value="ECO:0007669"/>
    <property type="project" value="TreeGrafter"/>
</dbReference>
<dbReference type="PANTHER" id="PTHR11953:SF2">
    <property type="entry name" value="EXOSOME COMPLEX COMPONENT MTR3"/>
    <property type="match status" value="1"/>
</dbReference>
<evidence type="ECO:0000313" key="11">
    <source>
        <dbReference type="Proteomes" id="UP001372834"/>
    </source>
</evidence>
<keyword evidence="5" id="KW-0698">rRNA processing</keyword>
<comment type="similarity">
    <text evidence="3">Belongs to the RNase PH family.</text>
</comment>
<evidence type="ECO:0000256" key="5">
    <source>
        <dbReference type="ARBA" id="ARBA00022552"/>
    </source>
</evidence>
<gene>
    <name evidence="10" type="ORF">RUM43_013979</name>
</gene>
<dbReference type="GO" id="GO:0006364">
    <property type="term" value="P:rRNA processing"/>
    <property type="evidence" value="ECO:0007669"/>
    <property type="project" value="UniProtKB-KW"/>
</dbReference>